<proteinExistence type="predicted"/>
<evidence type="ECO:0000313" key="2">
    <source>
        <dbReference type="EMBL" id="KAF2787358.1"/>
    </source>
</evidence>
<dbReference type="InterPro" id="IPR025204">
    <property type="entry name" value="CENP-L"/>
</dbReference>
<evidence type="ECO:0000313" key="3">
    <source>
        <dbReference type="Proteomes" id="UP000799757"/>
    </source>
</evidence>
<organism evidence="2 3">
    <name type="scientific">Melanomma pulvis-pyrius CBS 109.77</name>
    <dbReference type="NCBI Taxonomy" id="1314802"/>
    <lineage>
        <taxon>Eukaryota</taxon>
        <taxon>Fungi</taxon>
        <taxon>Dikarya</taxon>
        <taxon>Ascomycota</taxon>
        <taxon>Pezizomycotina</taxon>
        <taxon>Dothideomycetes</taxon>
        <taxon>Pleosporomycetidae</taxon>
        <taxon>Pleosporales</taxon>
        <taxon>Melanommataceae</taxon>
        <taxon>Melanomma</taxon>
    </lineage>
</organism>
<evidence type="ECO:0000256" key="1">
    <source>
        <dbReference type="SAM" id="MobiDB-lite"/>
    </source>
</evidence>
<feature type="region of interest" description="Disordered" evidence="1">
    <location>
        <begin position="327"/>
        <end position="388"/>
    </location>
</feature>
<protein>
    <recommendedName>
        <fullName evidence="4">Kinetochore complex Sim4 subunit Fta1-domain-containing protein</fullName>
    </recommendedName>
</protein>
<gene>
    <name evidence="2" type="ORF">K505DRAFT_343016</name>
</gene>
<dbReference type="EMBL" id="MU002329">
    <property type="protein sequence ID" value="KAF2787358.1"/>
    <property type="molecule type" value="Genomic_DNA"/>
</dbReference>
<reference evidence="2" key="1">
    <citation type="journal article" date="2020" name="Stud. Mycol.">
        <title>101 Dothideomycetes genomes: a test case for predicting lifestyles and emergence of pathogens.</title>
        <authorList>
            <person name="Haridas S."/>
            <person name="Albert R."/>
            <person name="Binder M."/>
            <person name="Bloem J."/>
            <person name="Labutti K."/>
            <person name="Salamov A."/>
            <person name="Andreopoulos B."/>
            <person name="Baker S."/>
            <person name="Barry K."/>
            <person name="Bills G."/>
            <person name="Bluhm B."/>
            <person name="Cannon C."/>
            <person name="Castanera R."/>
            <person name="Culley D."/>
            <person name="Daum C."/>
            <person name="Ezra D."/>
            <person name="Gonzalez J."/>
            <person name="Henrissat B."/>
            <person name="Kuo A."/>
            <person name="Liang C."/>
            <person name="Lipzen A."/>
            <person name="Lutzoni F."/>
            <person name="Magnuson J."/>
            <person name="Mondo S."/>
            <person name="Nolan M."/>
            <person name="Ohm R."/>
            <person name="Pangilinan J."/>
            <person name="Park H.-J."/>
            <person name="Ramirez L."/>
            <person name="Alfaro M."/>
            <person name="Sun H."/>
            <person name="Tritt A."/>
            <person name="Yoshinaga Y."/>
            <person name="Zwiers L.-H."/>
            <person name="Turgeon B."/>
            <person name="Goodwin S."/>
            <person name="Spatafora J."/>
            <person name="Crous P."/>
            <person name="Grigoriev I."/>
        </authorList>
    </citation>
    <scope>NUCLEOTIDE SEQUENCE</scope>
    <source>
        <strain evidence="2">CBS 109.77</strain>
    </source>
</reference>
<dbReference type="Proteomes" id="UP000799757">
    <property type="component" value="Unassembled WGS sequence"/>
</dbReference>
<keyword evidence="3" id="KW-1185">Reference proteome</keyword>
<dbReference type="Pfam" id="PF13092">
    <property type="entry name" value="CENP-L"/>
    <property type="match status" value="1"/>
</dbReference>
<sequence>MAAAPPYPLYDRSYALYRLSPLHHGHTPLLDPPSLRAHARRLKEQLKGDSVRGVEVALAAAEGATPERGALEQCQWQTIGDEVAWIDLHNQPGEPATPEQARGVAVLLEYEKQSYNALLLRDPAATTSPDAFTSLPLLLVKMPAPMRDVFLNYLRTTFDAHVAPLRLSSAFLASSLESYFGHLSASTSSQSILDVVQKLQLQLTFPHSNTLLKHMDISIAPPDVARFVGRGKLLPNSQQKPFTSAISCYLREHLALDLSHPKIHISRISCQSFQLSTDRIRLGPPDISGDISFSQEEEAPEGSASQLAMEEFYASLIREATGTGKFLPENLADEGKSSTPSSNKSAKGGRRKRAISNTATPSARPKRPKARGKENGRRRNRDEEMADA</sequence>
<accession>A0A6A6WTX9</accession>
<evidence type="ECO:0008006" key="4">
    <source>
        <dbReference type="Google" id="ProtNLM"/>
    </source>
</evidence>
<feature type="compositionally biased region" description="Basic and acidic residues" evidence="1">
    <location>
        <begin position="371"/>
        <end position="388"/>
    </location>
</feature>
<feature type="region of interest" description="Disordered" evidence="1">
    <location>
        <begin position="286"/>
        <end position="305"/>
    </location>
</feature>
<dbReference type="OrthoDB" id="8864979at2759"/>
<name>A0A6A6WTX9_9PLEO</name>
<dbReference type="AlphaFoldDB" id="A0A6A6WTX9"/>